<proteinExistence type="predicted"/>
<dbReference type="Proteomes" id="UP000253303">
    <property type="component" value="Unassembled WGS sequence"/>
</dbReference>
<sequence>MPDDRRATQPNRALQHWFDLSGYSKQGLATEITRLARAAGHVNVCPDGSRVRRWLVDGEVPRDPVPDLLAQIFSERTGSRVTPADLGICRQPADQLTWGTESTTKTLAHITRLDLLRQGAASNEGMEYNVTPDALLQHLQTWAHATPSPLPNAVEAARSIGMNDVEKIQATTDIFKKLDNAYGGGLLRTAVIGQVAWANSRAHHGTYSEPVGRALMAALADLCGVAGWMSHDTGASDEAIRYLVLATQAAKESGDRNLAAHLLQCLARVYGYLGQPAPALEFITLATYGSRETATPRIRSGLYALEARFNAMLGRERPALQAINRSLETFTESCPSDHEESFTSHLDETELHSTLGEVYLFLSHTTHRPEHAAASAELLSRAAASRPTERLRSKIFDHLGLSRAYLALKDPEAASTAAATAVGISGEVSSLRIINRFCDVLREGQKFKEISDLTEPCRCVVNKTRSAIKAVE</sequence>
<dbReference type="RefSeq" id="WP_113982685.1">
    <property type="nucleotide sequence ID" value="NZ_QMEY01000009.1"/>
</dbReference>
<dbReference type="EMBL" id="QMEY01000009">
    <property type="protein sequence ID" value="RBQ18085.1"/>
    <property type="molecule type" value="Genomic_DNA"/>
</dbReference>
<accession>A0A366LVW2</accession>
<dbReference type="OrthoDB" id="3698213at2"/>
<dbReference type="AlphaFoldDB" id="A0A366LVW2"/>
<organism evidence="1 2">
    <name type="scientific">Spongiactinospora rosea</name>
    <dbReference type="NCBI Taxonomy" id="2248750"/>
    <lineage>
        <taxon>Bacteria</taxon>
        <taxon>Bacillati</taxon>
        <taxon>Actinomycetota</taxon>
        <taxon>Actinomycetes</taxon>
        <taxon>Streptosporangiales</taxon>
        <taxon>Streptosporangiaceae</taxon>
        <taxon>Spongiactinospora</taxon>
    </lineage>
</organism>
<evidence type="ECO:0000313" key="1">
    <source>
        <dbReference type="EMBL" id="RBQ18085.1"/>
    </source>
</evidence>
<protein>
    <submittedName>
        <fullName evidence="1">Transcriptional regulator</fullName>
    </submittedName>
</protein>
<dbReference type="InterPro" id="IPR011990">
    <property type="entry name" value="TPR-like_helical_dom_sf"/>
</dbReference>
<keyword evidence="2" id="KW-1185">Reference proteome</keyword>
<reference evidence="1 2" key="1">
    <citation type="submission" date="2018-06" db="EMBL/GenBank/DDBJ databases">
        <title>Sphaerisporangium craniellae sp. nov., isolated from a marine sponge in the South China Sea.</title>
        <authorList>
            <person name="Li L."/>
        </authorList>
    </citation>
    <scope>NUCLEOTIDE SEQUENCE [LARGE SCALE GENOMIC DNA]</scope>
    <source>
        <strain evidence="1 2">LHW63015</strain>
    </source>
</reference>
<name>A0A366LVW2_9ACTN</name>
<dbReference type="Gene3D" id="1.25.40.10">
    <property type="entry name" value="Tetratricopeptide repeat domain"/>
    <property type="match status" value="1"/>
</dbReference>
<gene>
    <name evidence="1" type="ORF">DP939_22240</name>
</gene>
<dbReference type="SUPFAM" id="SSF48452">
    <property type="entry name" value="TPR-like"/>
    <property type="match status" value="1"/>
</dbReference>
<evidence type="ECO:0000313" key="2">
    <source>
        <dbReference type="Proteomes" id="UP000253303"/>
    </source>
</evidence>
<comment type="caution">
    <text evidence="1">The sequence shown here is derived from an EMBL/GenBank/DDBJ whole genome shotgun (WGS) entry which is preliminary data.</text>
</comment>